<accession>A0A1I7UPP5</accession>
<proteinExistence type="predicted"/>
<dbReference type="InterPro" id="IPR001810">
    <property type="entry name" value="F-box_dom"/>
</dbReference>
<sequence>MNLLNLPLLVFEDVFETMQFRERFLISLMSKRAKRMTQTSMPVHFVFNFTNDLLVHAGTNTQHCRSEVTEESSDHIIGGEKINGLCRILLSNSACLGVGVHEDGQSAAGLYQVVLLENWIDSDVALEYLSANHIRSIDFETMIIGLRKPGVQQRSDVVVVKRRNGSEFVISSTADRFYIMTKEEHGEHSQKHHLVNV</sequence>
<keyword evidence="2" id="KW-1185">Reference proteome</keyword>
<evidence type="ECO:0000259" key="1">
    <source>
        <dbReference type="PROSITE" id="PS50181"/>
    </source>
</evidence>
<evidence type="ECO:0000313" key="2">
    <source>
        <dbReference type="Proteomes" id="UP000095282"/>
    </source>
</evidence>
<evidence type="ECO:0000313" key="3">
    <source>
        <dbReference type="WBParaSite" id="Csp11.Scaffold630.g18100.t1"/>
    </source>
</evidence>
<organism evidence="2 3">
    <name type="scientific">Caenorhabditis tropicalis</name>
    <dbReference type="NCBI Taxonomy" id="1561998"/>
    <lineage>
        <taxon>Eukaryota</taxon>
        <taxon>Metazoa</taxon>
        <taxon>Ecdysozoa</taxon>
        <taxon>Nematoda</taxon>
        <taxon>Chromadorea</taxon>
        <taxon>Rhabditida</taxon>
        <taxon>Rhabditina</taxon>
        <taxon>Rhabditomorpha</taxon>
        <taxon>Rhabditoidea</taxon>
        <taxon>Rhabditidae</taxon>
        <taxon>Peloderinae</taxon>
        <taxon>Caenorhabditis</taxon>
    </lineage>
</organism>
<feature type="domain" description="F-box" evidence="1">
    <location>
        <begin position="1"/>
        <end position="50"/>
    </location>
</feature>
<dbReference type="PROSITE" id="PS50181">
    <property type="entry name" value="FBOX"/>
    <property type="match status" value="1"/>
</dbReference>
<dbReference type="Proteomes" id="UP000095282">
    <property type="component" value="Unplaced"/>
</dbReference>
<reference evidence="3" key="1">
    <citation type="submission" date="2016-11" db="UniProtKB">
        <authorList>
            <consortium name="WormBaseParasite"/>
        </authorList>
    </citation>
    <scope>IDENTIFICATION</scope>
</reference>
<dbReference type="WBParaSite" id="Csp11.Scaffold630.g18100.t1">
    <property type="protein sequence ID" value="Csp11.Scaffold630.g18100.t1"/>
    <property type="gene ID" value="Csp11.Scaffold630.g18100"/>
</dbReference>
<protein>
    <submittedName>
        <fullName evidence="3">F-box domain-containing protein</fullName>
    </submittedName>
</protein>
<name>A0A1I7UPP5_9PELO</name>
<dbReference type="AlphaFoldDB" id="A0A1I7UPP5"/>